<sequence>MDSLNSKGWPPERQRVSSFVGDVRPEGEAASVIHSIGMAEWHIGAEETNDVERVVKSLSEKNTLHARRNFDDPAYDILDTEYDQPRVRYRGSRDYSETVHSTSFRQVATDWYLFSERSWLVRPVTADETGRHVGEAYRAEGLVLVHTESDGIIGEMVLTRDAVAARPTAFPGLEADYTRDLETALHRHDALLAAYVDGNIDTILESFANDYSMLARNYFSPGPHAVDFKGSQEVRGHLSNMFSAVDVLGVTVLNRIVTEWYIFAEMDWRIRVKAPLEDSGAESGNVAHYRTTAMYRRSGNGRLAGELGYGTPIRTLPEAAK</sequence>
<evidence type="ECO:0000313" key="3">
    <source>
        <dbReference type="Proteomes" id="UP000190044"/>
    </source>
</evidence>
<dbReference type="SUPFAM" id="SSF54427">
    <property type="entry name" value="NTF2-like"/>
    <property type="match status" value="1"/>
</dbReference>
<dbReference type="OrthoDB" id="9806572at2"/>
<evidence type="ECO:0000259" key="1">
    <source>
        <dbReference type="Pfam" id="PF12680"/>
    </source>
</evidence>
<dbReference type="Pfam" id="PF12680">
    <property type="entry name" value="SnoaL_2"/>
    <property type="match status" value="1"/>
</dbReference>
<dbReference type="AlphaFoldDB" id="A0A1T5G415"/>
<dbReference type="RefSeq" id="WP_139375898.1">
    <property type="nucleotide sequence ID" value="NZ_FUYP01000056.1"/>
</dbReference>
<organism evidence="2 3">
    <name type="scientific">Sphingopyxis flava</name>
    <dbReference type="NCBI Taxonomy" id="1507287"/>
    <lineage>
        <taxon>Bacteria</taxon>
        <taxon>Pseudomonadati</taxon>
        <taxon>Pseudomonadota</taxon>
        <taxon>Alphaproteobacteria</taxon>
        <taxon>Sphingomonadales</taxon>
        <taxon>Sphingomonadaceae</taxon>
        <taxon>Sphingopyxis</taxon>
    </lineage>
</organism>
<feature type="domain" description="SnoaL-like" evidence="1">
    <location>
        <begin position="190"/>
        <end position="304"/>
    </location>
</feature>
<dbReference type="EMBL" id="FUYP01000056">
    <property type="protein sequence ID" value="SKC03176.1"/>
    <property type="molecule type" value="Genomic_DNA"/>
</dbReference>
<proteinExistence type="predicted"/>
<reference evidence="3" key="1">
    <citation type="submission" date="2017-02" db="EMBL/GenBank/DDBJ databases">
        <authorList>
            <person name="Varghese N."/>
            <person name="Submissions S."/>
        </authorList>
    </citation>
    <scope>NUCLEOTIDE SEQUENCE [LARGE SCALE GENOMIC DNA]</scope>
    <source>
        <strain evidence="3">R11H</strain>
    </source>
</reference>
<gene>
    <name evidence="2" type="ORF">SAMN06295937_10563</name>
</gene>
<keyword evidence="3" id="KW-1185">Reference proteome</keyword>
<name>A0A1T5G415_9SPHN</name>
<dbReference type="InterPro" id="IPR037401">
    <property type="entry name" value="SnoaL-like"/>
</dbReference>
<protein>
    <submittedName>
        <fullName evidence="2">SnoaL-like domain-containing protein</fullName>
    </submittedName>
</protein>
<evidence type="ECO:0000313" key="2">
    <source>
        <dbReference type="EMBL" id="SKC03176.1"/>
    </source>
</evidence>
<dbReference type="InterPro" id="IPR032710">
    <property type="entry name" value="NTF2-like_dom_sf"/>
</dbReference>
<accession>A0A1T5G415</accession>
<dbReference type="Proteomes" id="UP000190044">
    <property type="component" value="Unassembled WGS sequence"/>
</dbReference>
<dbReference type="Gene3D" id="3.10.450.50">
    <property type="match status" value="1"/>
</dbReference>